<name>A0A0D2LWJ9_HYPSF</name>
<proteinExistence type="predicted"/>
<keyword evidence="1" id="KW-1133">Transmembrane helix</keyword>
<dbReference type="EMBL" id="KN817651">
    <property type="protein sequence ID" value="KJA15218.1"/>
    <property type="molecule type" value="Genomic_DNA"/>
</dbReference>
<feature type="transmembrane region" description="Helical" evidence="1">
    <location>
        <begin position="65"/>
        <end position="84"/>
    </location>
</feature>
<dbReference type="OMA" id="VCKQKTE"/>
<evidence type="ECO:0000313" key="3">
    <source>
        <dbReference type="Proteomes" id="UP000054270"/>
    </source>
</evidence>
<gene>
    <name evidence="2" type="ORF">HYPSUDRAFT_208081</name>
</gene>
<reference evidence="3" key="1">
    <citation type="submission" date="2014-04" db="EMBL/GenBank/DDBJ databases">
        <title>Evolutionary Origins and Diversification of the Mycorrhizal Mutualists.</title>
        <authorList>
            <consortium name="DOE Joint Genome Institute"/>
            <consortium name="Mycorrhizal Genomics Consortium"/>
            <person name="Kohler A."/>
            <person name="Kuo A."/>
            <person name="Nagy L.G."/>
            <person name="Floudas D."/>
            <person name="Copeland A."/>
            <person name="Barry K.W."/>
            <person name="Cichocki N."/>
            <person name="Veneault-Fourrey C."/>
            <person name="LaButti K."/>
            <person name="Lindquist E.A."/>
            <person name="Lipzen A."/>
            <person name="Lundell T."/>
            <person name="Morin E."/>
            <person name="Murat C."/>
            <person name="Riley R."/>
            <person name="Ohm R."/>
            <person name="Sun H."/>
            <person name="Tunlid A."/>
            <person name="Henrissat B."/>
            <person name="Grigoriev I.V."/>
            <person name="Hibbett D.S."/>
            <person name="Martin F."/>
        </authorList>
    </citation>
    <scope>NUCLEOTIDE SEQUENCE [LARGE SCALE GENOMIC DNA]</scope>
    <source>
        <strain evidence="3">FD-334 SS-4</strain>
    </source>
</reference>
<keyword evidence="1" id="KW-0472">Membrane</keyword>
<feature type="transmembrane region" description="Helical" evidence="1">
    <location>
        <begin position="338"/>
        <end position="365"/>
    </location>
</feature>
<organism evidence="2 3">
    <name type="scientific">Hypholoma sublateritium (strain FD-334 SS-4)</name>
    <dbReference type="NCBI Taxonomy" id="945553"/>
    <lineage>
        <taxon>Eukaryota</taxon>
        <taxon>Fungi</taxon>
        <taxon>Dikarya</taxon>
        <taxon>Basidiomycota</taxon>
        <taxon>Agaricomycotina</taxon>
        <taxon>Agaricomycetes</taxon>
        <taxon>Agaricomycetidae</taxon>
        <taxon>Agaricales</taxon>
        <taxon>Agaricineae</taxon>
        <taxon>Strophariaceae</taxon>
        <taxon>Hypholoma</taxon>
    </lineage>
</organism>
<keyword evidence="1" id="KW-0812">Transmembrane</keyword>
<dbReference type="Proteomes" id="UP000054270">
    <property type="component" value="Unassembled WGS sequence"/>
</dbReference>
<keyword evidence="3" id="KW-1185">Reference proteome</keyword>
<sequence>MVDAIRSRGYSLISPFDILSHERKPSQSNHLKHEGISTFNILFGRSIWRKNFVGETVSLRTARGIFAIIVLSAVLFYTLLSVIFSPVKETALSPVKSFRIPGITPYDLLESINPPAWSVTYPLALQRSLTNGTNLTSLISHDVFFSAVTVTAVWPVDVFAMNSSKTTIPTLPLPVCKQKTEDSSGSNRLPYFFYSCPAVIIDQAWLLPDLDINVDFGPLTAGLSGMFQFSARTQLPLVIGLSNELLDDLTHTVPVTMIPGVNIIAPYIVGVRQVYVNGAWAAFGIFDFTKSFWLPNIVGFYPDPTATFTGINRSSLNIFSQLNFGETNFVQDYRENSVIAGLSAVGGLWTAFSGIFTIIFGASLLHTFYGTKPLSIFGIAHRFQAETMKKECLEKYPRILNEDRSLADRGLLSLLRDHLIDLDFVEDEKDSSEDYVSEGDMKSALLAVPQAPV</sequence>
<evidence type="ECO:0000256" key="1">
    <source>
        <dbReference type="SAM" id="Phobius"/>
    </source>
</evidence>
<protein>
    <submittedName>
        <fullName evidence="2">Uncharacterized protein</fullName>
    </submittedName>
</protein>
<evidence type="ECO:0000313" key="2">
    <source>
        <dbReference type="EMBL" id="KJA15218.1"/>
    </source>
</evidence>
<dbReference type="OrthoDB" id="3030694at2759"/>
<dbReference type="AlphaFoldDB" id="A0A0D2LWJ9"/>
<accession>A0A0D2LWJ9</accession>